<evidence type="ECO:0000256" key="3">
    <source>
        <dbReference type="ARBA" id="ARBA00022544"/>
    </source>
</evidence>
<keyword evidence="7" id="KW-0449">Lipoprotein</keyword>
<evidence type="ECO:0000259" key="9">
    <source>
        <dbReference type="Pfam" id="PF25198"/>
    </source>
</evidence>
<dbReference type="PANTHER" id="PTHR35789">
    <property type="entry name" value="SPORE GERMINATION PROTEIN B3"/>
    <property type="match status" value="1"/>
</dbReference>
<evidence type="ECO:0000256" key="2">
    <source>
        <dbReference type="ARBA" id="ARBA00007886"/>
    </source>
</evidence>
<dbReference type="OrthoDB" id="9816067at2"/>
<dbReference type="InterPro" id="IPR008844">
    <property type="entry name" value="Spore_GerAC-like"/>
</dbReference>
<organism evidence="10 11">
    <name type="scientific">Aeribacillus pallidus</name>
    <dbReference type="NCBI Taxonomy" id="33936"/>
    <lineage>
        <taxon>Bacteria</taxon>
        <taxon>Bacillati</taxon>
        <taxon>Bacillota</taxon>
        <taxon>Bacilli</taxon>
        <taxon>Bacillales</taxon>
        <taxon>Bacillaceae</taxon>
        <taxon>Aeribacillus</taxon>
    </lineage>
</organism>
<dbReference type="NCBIfam" id="TIGR02887">
    <property type="entry name" value="spore_ger_x_C"/>
    <property type="match status" value="1"/>
</dbReference>
<dbReference type="PROSITE" id="PS51257">
    <property type="entry name" value="PROKAR_LIPOPROTEIN"/>
    <property type="match status" value="1"/>
</dbReference>
<evidence type="ECO:0000313" key="10">
    <source>
        <dbReference type="EMBL" id="KZN96102.1"/>
    </source>
</evidence>
<dbReference type="EMBL" id="LWBR01000026">
    <property type="protein sequence ID" value="KZN96102.1"/>
    <property type="molecule type" value="Genomic_DNA"/>
</dbReference>
<dbReference type="Pfam" id="PF05504">
    <property type="entry name" value="Spore_GerAC"/>
    <property type="match status" value="1"/>
</dbReference>
<dbReference type="GO" id="GO:0009847">
    <property type="term" value="P:spore germination"/>
    <property type="evidence" value="ECO:0007669"/>
    <property type="project" value="InterPro"/>
</dbReference>
<accession>A0A161Y392</accession>
<dbReference type="PANTHER" id="PTHR35789:SF1">
    <property type="entry name" value="SPORE GERMINATION PROTEIN B3"/>
    <property type="match status" value="1"/>
</dbReference>
<keyword evidence="3" id="KW-0309">Germination</keyword>
<protein>
    <submittedName>
        <fullName evidence="10">Spore gernimation protein GerC</fullName>
    </submittedName>
</protein>
<keyword evidence="4" id="KW-0732">Signal</keyword>
<sequence>MKFKKMLLFAVVLLLLSGCWNRRELNTIAIQVGLGIDKEGDQYVVTSQIVNPSQIAMLMSKGDKTPVMTYQEKGHTIIEAIRRMTTAVPRRIYSSHLRILVIGEELAKEGIGEVLDLLSRDHEMRTDFYITVAKDAKAGDILKVLTALEDIPANQLFNSLELSDKQWAPTISVTLDQLLSDLSSEGIEVKLTGISVEGNQQVGETKANYEQIDPEAKLKFKGIALFHQDRLIGWLDEQQSRALHYIIGKVHRTIEEISCKNDGKISIDIFSAKSQLKTKMHKGNPVGEVHIEAQGNVADVQCKHLTITNTKTIRKIEKKTEEEIKQEVEKVLSNVQQDYRVDAFGFGKALYRDDYKNWKKIKKHWKETFTELPIKTTVDVKIRRTGTINNPPLNKLED</sequence>
<name>A0A161Y392_9BACI</name>
<dbReference type="AlphaFoldDB" id="A0A161Y392"/>
<comment type="subcellular location">
    <subcellularLocation>
        <location evidence="1">Membrane</location>
        <topology evidence="1">Lipid-anchor</topology>
    </subcellularLocation>
</comment>
<feature type="domain" description="Spore germination GerAC-like C-terminal" evidence="8">
    <location>
        <begin position="221"/>
        <end position="386"/>
    </location>
</feature>
<evidence type="ECO:0000256" key="5">
    <source>
        <dbReference type="ARBA" id="ARBA00023136"/>
    </source>
</evidence>
<keyword evidence="5" id="KW-0472">Membrane</keyword>
<comment type="caution">
    <text evidence="10">The sequence shown here is derived from an EMBL/GenBank/DDBJ whole genome shotgun (WGS) entry which is preliminary data.</text>
</comment>
<keyword evidence="11" id="KW-1185">Reference proteome</keyword>
<proteinExistence type="inferred from homology"/>
<evidence type="ECO:0000256" key="7">
    <source>
        <dbReference type="ARBA" id="ARBA00023288"/>
    </source>
</evidence>
<dbReference type="Gene3D" id="3.30.300.210">
    <property type="entry name" value="Nutrient germinant receptor protein C, domain 3"/>
    <property type="match status" value="1"/>
</dbReference>
<evidence type="ECO:0000313" key="11">
    <source>
        <dbReference type="Proteomes" id="UP000076476"/>
    </source>
</evidence>
<evidence type="ECO:0000256" key="6">
    <source>
        <dbReference type="ARBA" id="ARBA00023139"/>
    </source>
</evidence>
<gene>
    <name evidence="10" type="ORF">AZI98_10325</name>
</gene>
<reference evidence="10 11" key="1">
    <citation type="submission" date="2016-04" db="EMBL/GenBank/DDBJ databases">
        <title>Draft genome sequence of Aeribacillus pallidus 8m3 from petroleum reservoir.</title>
        <authorList>
            <person name="Poltaraus A.B."/>
            <person name="Nazina T.N."/>
            <person name="Tourova T.P."/>
            <person name="Malakho S.M."/>
            <person name="Korshunova A.V."/>
            <person name="Sokolova D.S."/>
        </authorList>
    </citation>
    <scope>NUCLEOTIDE SEQUENCE [LARGE SCALE GENOMIC DNA]</scope>
    <source>
        <strain evidence="10 11">8m3</strain>
    </source>
</reference>
<dbReference type="Pfam" id="PF25198">
    <property type="entry name" value="Spore_GerAC_N"/>
    <property type="match status" value="1"/>
</dbReference>
<evidence type="ECO:0000259" key="8">
    <source>
        <dbReference type="Pfam" id="PF05504"/>
    </source>
</evidence>
<dbReference type="STRING" id="33936.AZI98_10325"/>
<dbReference type="GO" id="GO:0016020">
    <property type="term" value="C:membrane"/>
    <property type="evidence" value="ECO:0007669"/>
    <property type="project" value="UniProtKB-SubCell"/>
</dbReference>
<evidence type="ECO:0000256" key="1">
    <source>
        <dbReference type="ARBA" id="ARBA00004635"/>
    </source>
</evidence>
<dbReference type="Proteomes" id="UP000076476">
    <property type="component" value="Unassembled WGS sequence"/>
</dbReference>
<dbReference type="RefSeq" id="WP_063388215.1">
    <property type="nucleotide sequence ID" value="NZ_LWBR01000026.1"/>
</dbReference>
<comment type="similarity">
    <text evidence="2">Belongs to the GerABKC lipoprotein family.</text>
</comment>
<feature type="domain" description="Spore germination protein N-terminal" evidence="9">
    <location>
        <begin position="21"/>
        <end position="192"/>
    </location>
</feature>
<dbReference type="InterPro" id="IPR038501">
    <property type="entry name" value="Spore_GerAC_C_sf"/>
</dbReference>
<evidence type="ECO:0000256" key="4">
    <source>
        <dbReference type="ARBA" id="ARBA00022729"/>
    </source>
</evidence>
<dbReference type="InterPro" id="IPR046953">
    <property type="entry name" value="Spore_GerAC-like_C"/>
</dbReference>
<keyword evidence="6" id="KW-0564">Palmitate</keyword>
<dbReference type="InterPro" id="IPR057336">
    <property type="entry name" value="GerAC_N"/>
</dbReference>